<name>A0A8H5AXZ9_9AGAR</name>
<organism evidence="2 3">
    <name type="scientific">Psilocybe cf. subviscida</name>
    <dbReference type="NCBI Taxonomy" id="2480587"/>
    <lineage>
        <taxon>Eukaryota</taxon>
        <taxon>Fungi</taxon>
        <taxon>Dikarya</taxon>
        <taxon>Basidiomycota</taxon>
        <taxon>Agaricomycotina</taxon>
        <taxon>Agaricomycetes</taxon>
        <taxon>Agaricomycetidae</taxon>
        <taxon>Agaricales</taxon>
        <taxon>Agaricineae</taxon>
        <taxon>Strophariaceae</taxon>
        <taxon>Psilocybe</taxon>
    </lineage>
</organism>
<evidence type="ECO:0000313" key="2">
    <source>
        <dbReference type="EMBL" id="KAF5312999.1"/>
    </source>
</evidence>
<comment type="caution">
    <text evidence="2">The sequence shown here is derived from an EMBL/GenBank/DDBJ whole genome shotgun (WGS) entry which is preliminary data.</text>
</comment>
<feature type="region of interest" description="Disordered" evidence="1">
    <location>
        <begin position="1"/>
        <end position="34"/>
    </location>
</feature>
<feature type="compositionally biased region" description="Low complexity" evidence="1">
    <location>
        <begin position="152"/>
        <end position="183"/>
    </location>
</feature>
<evidence type="ECO:0000313" key="3">
    <source>
        <dbReference type="Proteomes" id="UP000567179"/>
    </source>
</evidence>
<feature type="region of interest" description="Disordered" evidence="1">
    <location>
        <begin position="66"/>
        <end position="188"/>
    </location>
</feature>
<proteinExistence type="predicted"/>
<sequence length="220" mass="22678">MSSEVSPNASLSKSTSEPLRSYSPRAGISRASDAAAIHAASLNNSRSVSRPTTTTDVIHSCVSSAALDPGVTPMQSSSAPSNTTGYFPRVGTSRASDQAALHASRISTRQASRETNSPTPPATQNRGATQPEGGTPKNIGSPAMTCRPTVITSTSASQAAATRAGSTGAGTSTSSLPNLGPIIPISPRPLSPLVQELAHGPSEDIIRRLEKVYKRKLSEM</sequence>
<keyword evidence="3" id="KW-1185">Reference proteome</keyword>
<feature type="compositionally biased region" description="Polar residues" evidence="1">
    <location>
        <begin position="1"/>
        <end position="18"/>
    </location>
</feature>
<protein>
    <submittedName>
        <fullName evidence="2">Uncharacterized protein</fullName>
    </submittedName>
</protein>
<dbReference type="AlphaFoldDB" id="A0A8H5AXZ9"/>
<dbReference type="EMBL" id="JAACJJ010000056">
    <property type="protein sequence ID" value="KAF5312999.1"/>
    <property type="molecule type" value="Genomic_DNA"/>
</dbReference>
<gene>
    <name evidence="2" type="ORF">D9619_003717</name>
</gene>
<feature type="compositionally biased region" description="Polar residues" evidence="1">
    <location>
        <begin position="73"/>
        <end position="85"/>
    </location>
</feature>
<accession>A0A8H5AXZ9</accession>
<evidence type="ECO:0000256" key="1">
    <source>
        <dbReference type="SAM" id="MobiDB-lite"/>
    </source>
</evidence>
<reference evidence="2 3" key="1">
    <citation type="journal article" date="2020" name="ISME J.">
        <title>Uncovering the hidden diversity of litter-decomposition mechanisms in mushroom-forming fungi.</title>
        <authorList>
            <person name="Floudas D."/>
            <person name="Bentzer J."/>
            <person name="Ahren D."/>
            <person name="Johansson T."/>
            <person name="Persson P."/>
            <person name="Tunlid A."/>
        </authorList>
    </citation>
    <scope>NUCLEOTIDE SEQUENCE [LARGE SCALE GENOMIC DNA]</scope>
    <source>
        <strain evidence="2 3">CBS 101986</strain>
    </source>
</reference>
<feature type="compositionally biased region" description="Polar residues" evidence="1">
    <location>
        <begin position="105"/>
        <end position="128"/>
    </location>
</feature>
<dbReference type="Proteomes" id="UP000567179">
    <property type="component" value="Unassembled WGS sequence"/>
</dbReference>